<dbReference type="GeneID" id="67013826"/>
<dbReference type="InterPro" id="IPR012951">
    <property type="entry name" value="BBE"/>
</dbReference>
<feature type="domain" description="Berberine/berberine-like" evidence="2">
    <location>
        <begin position="188"/>
        <end position="224"/>
    </location>
</feature>
<evidence type="ECO:0000313" key="3">
    <source>
        <dbReference type="EMBL" id="CAG5149524.1"/>
    </source>
</evidence>
<dbReference type="GO" id="GO:0050660">
    <property type="term" value="F:flavin adenine dinucleotide binding"/>
    <property type="evidence" value="ECO:0007669"/>
    <property type="project" value="InterPro"/>
</dbReference>
<gene>
    <name evidence="3" type="ORF">ALTATR162_LOCUS2387</name>
</gene>
<name>A0A8J2MX80_9PLEO</name>
<dbReference type="OrthoDB" id="2151789at2759"/>
<evidence type="ECO:0000313" key="4">
    <source>
        <dbReference type="Proteomes" id="UP000676310"/>
    </source>
</evidence>
<organism evidence="3 4">
    <name type="scientific">Alternaria atra</name>
    <dbReference type="NCBI Taxonomy" id="119953"/>
    <lineage>
        <taxon>Eukaryota</taxon>
        <taxon>Fungi</taxon>
        <taxon>Dikarya</taxon>
        <taxon>Ascomycota</taxon>
        <taxon>Pezizomycotina</taxon>
        <taxon>Dothideomycetes</taxon>
        <taxon>Pleosporomycetidae</taxon>
        <taxon>Pleosporales</taxon>
        <taxon>Pleosporineae</taxon>
        <taxon>Pleosporaceae</taxon>
        <taxon>Alternaria</taxon>
        <taxon>Alternaria sect. Ulocladioides</taxon>
    </lineage>
</organism>
<comment type="caution">
    <text evidence="3">The sequence shown here is derived from an EMBL/GenBank/DDBJ whole genome shotgun (WGS) entry which is preliminary data.</text>
</comment>
<dbReference type="RefSeq" id="XP_043165926.1">
    <property type="nucleotide sequence ID" value="XM_043309991.1"/>
</dbReference>
<dbReference type="EMBL" id="CAJRGZ010000015">
    <property type="protein sequence ID" value="CAG5149524.1"/>
    <property type="molecule type" value="Genomic_DNA"/>
</dbReference>
<dbReference type="AlphaFoldDB" id="A0A8J2MX80"/>
<evidence type="ECO:0000259" key="2">
    <source>
        <dbReference type="Pfam" id="PF08031"/>
    </source>
</evidence>
<proteinExistence type="predicted"/>
<protein>
    <recommendedName>
        <fullName evidence="2">Berberine/berberine-like domain-containing protein</fullName>
    </recommendedName>
</protein>
<sequence length="247" mass="27710">MFGGQRRFFNGSSPAAIIAFVNLGTSIARDPKAAQFLAIILDAATNIKIAIAEIEYADPVVDPPIFGEYRNVPAFSETTELNTLAYFTQQLNNSNPKGYQFAKIRDAAGILPANTFQIITVPQLEQMQRKDGNAPRLSPSDGTILISNLSSRRDKTKDDERVLKANANIVRKVEAESKRRNLVNNHFYMNYASQFQDVVESYGESANRLRRIARKYDPAEVFQKLQPGYFKLQGPPNKNWPSSYPDS</sequence>
<evidence type="ECO:0000256" key="1">
    <source>
        <dbReference type="SAM" id="MobiDB-lite"/>
    </source>
</evidence>
<accession>A0A8J2MX80</accession>
<dbReference type="Proteomes" id="UP000676310">
    <property type="component" value="Unassembled WGS sequence"/>
</dbReference>
<feature type="region of interest" description="Disordered" evidence="1">
    <location>
        <begin position="227"/>
        <end position="247"/>
    </location>
</feature>
<reference evidence="3" key="1">
    <citation type="submission" date="2021-05" db="EMBL/GenBank/DDBJ databases">
        <authorList>
            <person name="Stam R."/>
        </authorList>
    </citation>
    <scope>NUCLEOTIDE SEQUENCE</scope>
    <source>
        <strain evidence="3">CS162</strain>
    </source>
</reference>
<dbReference type="Pfam" id="PF08031">
    <property type="entry name" value="BBE"/>
    <property type="match status" value="1"/>
</dbReference>
<dbReference type="GO" id="GO:0016491">
    <property type="term" value="F:oxidoreductase activity"/>
    <property type="evidence" value="ECO:0007669"/>
    <property type="project" value="InterPro"/>
</dbReference>
<keyword evidence="4" id="KW-1185">Reference proteome</keyword>